<feature type="compositionally biased region" description="Basic and acidic residues" evidence="1">
    <location>
        <begin position="590"/>
        <end position="600"/>
    </location>
</feature>
<feature type="region of interest" description="Disordered" evidence="1">
    <location>
        <begin position="879"/>
        <end position="903"/>
    </location>
</feature>
<reference evidence="2" key="2">
    <citation type="journal article" name="Front. Microbiol.">
        <title>Degradative Capacity of Two Strains of Rhodonia placenta: From Phenotype to Genotype.</title>
        <authorList>
            <person name="Kolle M."/>
            <person name="Horta M.A.C."/>
            <person name="Nowrousian M."/>
            <person name="Ohm R.A."/>
            <person name="Benz J.P."/>
            <person name="Pilgard A."/>
        </authorList>
    </citation>
    <scope>NUCLEOTIDE SEQUENCE</scope>
    <source>
        <strain evidence="2">FPRL280</strain>
    </source>
</reference>
<sequence>MVVTRRAPVPPAPTSRTHSTQPIPRVKGTASSNVTEPPDGLATPGNEAAKGDVNFDSQPVTAQEAGTPLEKNTRFKKGAKQKSGTKKSSRGFTFRGLLSRIFLLCFRIFLLWFSYHTLTVCPQDEHLESHVCRGLSEYRRLVIGPYILPPIQYVLAHPSIAPYVERAKPYTERTVNIAKPIIQRTAREWHTRVVPQWKKRVVPLWRKHAVPQVRRLDAHIVPYRTHVIQEYERRVGPAVRQVSPYVEQTVYNLRQWQQKARPYVVLAAHKTYYGYQCAAPYARPVLEQIKLFLAQVVAILADRRRQFVDPHVRTIWERVKELSSGGPKTPAAVDVRDSITSLVFEATGEAASVASSLNSAQTPAPSTTLLASDIVETTALSVISDVISASESLLSPTGAVSPTSLSIHQAKESAAASGLSSSLEAAVSPIYSAASVPVSSLSYAASSFSEDAIPHASFVASSLAEIVSQPTAKTFSGGSSIASPTAGELLSSASTAVTHASASVSASVAYASSVLAAGVSSAVDQVASAVTSATAPSVALSQMSENADIDLDEFYAELGLLDVLSETSSPSAELTSAPSVSVKAESEEEKAERQRIRDAQTADRRADIMARHDKWEAELAALIETNKKALRRALVASRKTAAAELKDSPEIRAEIEGLVEEAEKFLRGAEKYLQTLSSEGRTEQEKRAMWERVADKVEEKFTDRLGQTEAVVNGWYMPILDKELTEVRKVTQPVRDLADQAQTDIGMDYAYLDDVTYQDWQRYHDLLRRSDNFTNAAHAMQNGSDHAAPANPVLQEISDIQSEVQDVVIGFETRLRRVKRNGERVLGENSQQTEASMATDKTVSILPIEDKEKVQSPADINVPPVVIGRSKEEVVEALNRAADQDGQSISPPDATRAPSDPDNVARSLAEEVVVQSHADSLNREEL</sequence>
<evidence type="ECO:0000313" key="2">
    <source>
        <dbReference type="EMBL" id="KAF9820868.1"/>
    </source>
</evidence>
<dbReference type="AlphaFoldDB" id="A0A8H7PAA2"/>
<proteinExistence type="predicted"/>
<protein>
    <submittedName>
        <fullName evidence="2">Uncharacterized protein</fullName>
    </submittedName>
</protein>
<reference evidence="2" key="1">
    <citation type="submission" date="2020-11" db="EMBL/GenBank/DDBJ databases">
        <authorList>
            <person name="Koelle M."/>
            <person name="Horta M.A.C."/>
            <person name="Nowrousian M."/>
            <person name="Ohm R.A."/>
            <person name="Benz P."/>
            <person name="Pilgard A."/>
        </authorList>
    </citation>
    <scope>NUCLEOTIDE SEQUENCE</scope>
    <source>
        <strain evidence="2">FPRL280</strain>
    </source>
</reference>
<evidence type="ECO:0000256" key="1">
    <source>
        <dbReference type="SAM" id="MobiDB-lite"/>
    </source>
</evidence>
<dbReference type="Proteomes" id="UP000639403">
    <property type="component" value="Unassembled WGS sequence"/>
</dbReference>
<organism evidence="2 3">
    <name type="scientific">Rhodonia placenta</name>
    <dbReference type="NCBI Taxonomy" id="104341"/>
    <lineage>
        <taxon>Eukaryota</taxon>
        <taxon>Fungi</taxon>
        <taxon>Dikarya</taxon>
        <taxon>Basidiomycota</taxon>
        <taxon>Agaricomycotina</taxon>
        <taxon>Agaricomycetes</taxon>
        <taxon>Polyporales</taxon>
        <taxon>Adustoporiaceae</taxon>
        <taxon>Rhodonia</taxon>
    </lineage>
</organism>
<evidence type="ECO:0000313" key="3">
    <source>
        <dbReference type="Proteomes" id="UP000639403"/>
    </source>
</evidence>
<name>A0A8H7PAA2_9APHY</name>
<gene>
    <name evidence="2" type="ORF">IEO21_01095</name>
</gene>
<feature type="compositionally biased region" description="Basic residues" evidence="1">
    <location>
        <begin position="74"/>
        <end position="89"/>
    </location>
</feature>
<feature type="region of interest" description="Disordered" evidence="1">
    <location>
        <begin position="1"/>
        <end position="89"/>
    </location>
</feature>
<feature type="region of interest" description="Disordered" evidence="1">
    <location>
        <begin position="571"/>
        <end position="600"/>
    </location>
</feature>
<comment type="caution">
    <text evidence="2">The sequence shown here is derived from an EMBL/GenBank/DDBJ whole genome shotgun (WGS) entry which is preliminary data.</text>
</comment>
<accession>A0A8H7PAA2</accession>
<dbReference type="EMBL" id="JADOXO010000007">
    <property type="protein sequence ID" value="KAF9820868.1"/>
    <property type="molecule type" value="Genomic_DNA"/>
</dbReference>